<accession>A0A671G0P5</accession>
<dbReference type="AlphaFoldDB" id="A0A671G0P5"/>
<evidence type="ECO:0000313" key="2">
    <source>
        <dbReference type="Proteomes" id="UP000472240"/>
    </source>
</evidence>
<reference evidence="1" key="5">
    <citation type="submission" date="2025-09" db="UniProtKB">
        <authorList>
            <consortium name="Ensembl"/>
        </authorList>
    </citation>
    <scope>IDENTIFICATION</scope>
</reference>
<dbReference type="GeneTree" id="ENSGT00910000147451"/>
<sequence>MIPSGYLCLNRATTSGSNRWIPSSWFPRVILKQGEKWSKPKILELKCLILLKDAYLLLILPIISLNIHANYFKKTLILD</sequence>
<protein>
    <submittedName>
        <fullName evidence="1">Uncharacterized protein</fullName>
    </submittedName>
</protein>
<dbReference type="OMA" id="NIHANYF"/>
<proteinExistence type="predicted"/>
<reference evidence="1 2" key="1">
    <citation type="journal article" date="2015" name="Annu Rev Anim Biosci">
        <title>The Genome 10K Project: a way forward.</title>
        <authorList>
            <person name="Koepfli K.P."/>
            <person name="Paten B."/>
            <person name="O'Brien S.J."/>
            <person name="Koepfli K.P."/>
            <person name="Paten B."/>
            <person name="Antunes A."/>
            <person name="Belov K."/>
            <person name="Bustamante C."/>
            <person name="Castoe T.A."/>
            <person name="Clawson H."/>
            <person name="Crawford A.J."/>
            <person name="Diekhans M."/>
            <person name="Distel D."/>
            <person name="Durbin R."/>
            <person name="Earl D."/>
            <person name="Fujita M.K."/>
            <person name="Gamble T."/>
            <person name="Georges A."/>
            <person name="Gemmell N."/>
            <person name="Gilbert M.T."/>
            <person name="Graves J.M."/>
            <person name="Green R.E."/>
            <person name="Hickey G."/>
            <person name="Jarvis E.D."/>
            <person name="Johnson W."/>
            <person name="Komissarov A."/>
            <person name="Korf I."/>
            <person name="Kuhn R."/>
            <person name="Larkin D.M."/>
            <person name="Lewin H."/>
            <person name="Lopez J.V."/>
            <person name="Ma J."/>
            <person name="Marques-Bonet T."/>
            <person name="Miller W."/>
            <person name="Murphy R."/>
            <person name="Pevzner P."/>
            <person name="Shapiro B."/>
            <person name="Steiner C."/>
            <person name="Tamazian G."/>
            <person name="Venkatesh B."/>
            <person name="Wang J."/>
            <person name="Wayne R."/>
            <person name="Wiley E."/>
            <person name="Yang H."/>
            <person name="Zhang G."/>
            <person name="Haussler D."/>
            <person name="Ryder O."/>
            <person name="O'Brien S.J."/>
        </authorList>
    </citation>
    <scope>NUCLEOTIDE SEQUENCE</scope>
</reference>
<reference evidence="2" key="3">
    <citation type="submission" date="2018-12" db="EMBL/GenBank/DDBJ databases">
        <title>G10K-VGP greater horseshoe bat female genome, primary haplotype.</title>
        <authorList>
            <person name="Teeling E."/>
            <person name="Myers G."/>
            <person name="Vernes S."/>
            <person name="Pippel M."/>
            <person name="Winkler S."/>
            <person name="Fedrigo O."/>
            <person name="Rhie A."/>
            <person name="Koren S."/>
            <person name="Phillippy A."/>
            <person name="Lewin H."/>
            <person name="Damas J."/>
            <person name="Howe K."/>
            <person name="Mountcastle J."/>
            <person name="Jarvis E.D."/>
        </authorList>
    </citation>
    <scope>NUCLEOTIDE SEQUENCE [LARGE SCALE GENOMIC DNA]</scope>
</reference>
<dbReference type="Proteomes" id="UP000472240">
    <property type="component" value="Chromosome 6"/>
</dbReference>
<keyword evidence="2" id="KW-1185">Reference proteome</keyword>
<evidence type="ECO:0000313" key="1">
    <source>
        <dbReference type="Ensembl" id="ENSRFEP00010029523.1"/>
    </source>
</evidence>
<reference evidence="1" key="4">
    <citation type="submission" date="2025-08" db="UniProtKB">
        <authorList>
            <consortium name="Ensembl"/>
        </authorList>
    </citation>
    <scope>IDENTIFICATION</scope>
</reference>
<dbReference type="Ensembl" id="ENSRFET00010032041.1">
    <property type="protein sequence ID" value="ENSRFEP00010029523.1"/>
    <property type="gene ID" value="ENSRFEG00010019590.1"/>
</dbReference>
<dbReference type="InParanoid" id="A0A671G0P5"/>
<name>A0A671G0P5_RHIFE</name>
<organism evidence="1 2">
    <name type="scientific">Rhinolophus ferrumequinum</name>
    <name type="common">Greater horseshoe bat</name>
    <dbReference type="NCBI Taxonomy" id="59479"/>
    <lineage>
        <taxon>Eukaryota</taxon>
        <taxon>Metazoa</taxon>
        <taxon>Chordata</taxon>
        <taxon>Craniata</taxon>
        <taxon>Vertebrata</taxon>
        <taxon>Euteleostomi</taxon>
        <taxon>Mammalia</taxon>
        <taxon>Eutheria</taxon>
        <taxon>Laurasiatheria</taxon>
        <taxon>Chiroptera</taxon>
        <taxon>Yinpterochiroptera</taxon>
        <taxon>Rhinolophoidea</taxon>
        <taxon>Rhinolophidae</taxon>
        <taxon>Rhinolophinae</taxon>
        <taxon>Rhinolophus</taxon>
    </lineage>
</organism>
<reference evidence="1 2" key="2">
    <citation type="journal article" date="2018" name="Annu Rev Anim Biosci">
        <title>Bat Biology, Genomes, and the Bat1K Project: To Generate Chromosome-Level Genomes for All Living Bat Species.</title>
        <authorList>
            <person name="Teeling E.C."/>
            <person name="Vernes S.C."/>
            <person name="Davalos L.M."/>
            <person name="Ray D.A."/>
            <person name="Gilbert M.T.P."/>
            <person name="Myers E."/>
        </authorList>
    </citation>
    <scope>NUCLEOTIDE SEQUENCE</scope>
</reference>